<feature type="transmembrane region" description="Helical" evidence="6">
    <location>
        <begin position="12"/>
        <end position="34"/>
    </location>
</feature>
<dbReference type="AlphaFoldDB" id="F8FNQ6"/>
<feature type="transmembrane region" description="Helical" evidence="6">
    <location>
        <begin position="106"/>
        <end position="127"/>
    </location>
</feature>
<dbReference type="PIRSF" id="PIRSF006483">
    <property type="entry name" value="Membrane_protein_YitT"/>
    <property type="match status" value="1"/>
</dbReference>
<sequence length="277" mass="30659">MIQWFQRSWFGSMLVCALGAAIVATGFNMFLIPHQLLSGGLSGVAMIVGYFTDWSIALLFLLFNLPVLIWGLVTIGRRFILLSVFSVAMTTWFMELVPVYAVSRDLIMSAVTAGVLVGVGAGISMRVGGSTGGFDIIGSILTKKRDFSIGTFSSLMNGAIIIALGYFKQSWDLALYSMLSIYIAGKVIDSIHIRHVKVTVFIVTKKKELLLQKMQKLHRGVTVVETQGAYTGESQHMLMTVTTRYELIDLLNLVRQWDPQAFVNITQTVAVMGLFRR</sequence>
<dbReference type="PANTHER" id="PTHR33545:SF5">
    <property type="entry name" value="UPF0750 MEMBRANE PROTEIN YITT"/>
    <property type="match status" value="1"/>
</dbReference>
<dbReference type="InterPro" id="IPR051461">
    <property type="entry name" value="UPF0750_membrane"/>
</dbReference>
<evidence type="ECO:0000256" key="5">
    <source>
        <dbReference type="ARBA" id="ARBA00023136"/>
    </source>
</evidence>
<feature type="transmembrane region" description="Helical" evidence="6">
    <location>
        <begin position="80"/>
        <end position="100"/>
    </location>
</feature>
<dbReference type="EMBL" id="CP002869">
    <property type="protein sequence ID" value="AEI40168.1"/>
    <property type="molecule type" value="Genomic_DNA"/>
</dbReference>
<feature type="domain" description="DUF2179" evidence="7">
    <location>
        <begin position="219"/>
        <end position="273"/>
    </location>
</feature>
<feature type="transmembrane region" description="Helical" evidence="6">
    <location>
        <begin position="147"/>
        <end position="167"/>
    </location>
</feature>
<organism evidence="8 9">
    <name type="scientific">Paenibacillus mucilaginosus (strain KNP414)</name>
    <dbReference type="NCBI Taxonomy" id="1036673"/>
    <lineage>
        <taxon>Bacteria</taxon>
        <taxon>Bacillati</taxon>
        <taxon>Bacillota</taxon>
        <taxon>Bacilli</taxon>
        <taxon>Bacillales</taxon>
        <taxon>Paenibacillaceae</taxon>
        <taxon>Paenibacillus</taxon>
    </lineage>
</organism>
<evidence type="ECO:0000256" key="4">
    <source>
        <dbReference type="ARBA" id="ARBA00022989"/>
    </source>
</evidence>
<evidence type="ECO:0000259" key="7">
    <source>
        <dbReference type="Pfam" id="PF10035"/>
    </source>
</evidence>
<protein>
    <recommendedName>
        <fullName evidence="7">DUF2179 domain-containing protein</fullName>
    </recommendedName>
</protein>
<reference evidence="8 9" key="2">
    <citation type="journal article" date="2013" name="Genome Announc.">
        <title>Genome Sequence of Growth-Improving Paenibacillus mucilaginosus Strain KNP414.</title>
        <authorList>
            <person name="Lu J.J."/>
            <person name="Wang J.F."/>
            <person name="Hu X.F."/>
        </authorList>
    </citation>
    <scope>NUCLEOTIDE SEQUENCE [LARGE SCALE GENOMIC DNA]</scope>
    <source>
        <strain evidence="8 9">KNP414</strain>
    </source>
</reference>
<dbReference type="HOGENOM" id="CLU_063199_1_0_9"/>
<dbReference type="RefSeq" id="WP_013915330.1">
    <property type="nucleotide sequence ID" value="NC_015690.1"/>
</dbReference>
<name>F8FNQ6_PAEMK</name>
<comment type="subcellular location">
    <subcellularLocation>
        <location evidence="1">Cell membrane</location>
        <topology evidence="1">Multi-pass membrane protein</topology>
    </subcellularLocation>
</comment>
<dbReference type="InterPro" id="IPR015867">
    <property type="entry name" value="N-reg_PII/ATP_PRibTrfase_C"/>
</dbReference>
<dbReference type="PANTHER" id="PTHR33545">
    <property type="entry name" value="UPF0750 MEMBRANE PROTEIN YITT-RELATED"/>
    <property type="match status" value="1"/>
</dbReference>
<keyword evidence="2" id="KW-1003">Cell membrane</keyword>
<dbReference type="InterPro" id="IPR019264">
    <property type="entry name" value="DUF2179"/>
</dbReference>
<dbReference type="Pfam" id="PF02588">
    <property type="entry name" value="YitT_membrane"/>
    <property type="match status" value="1"/>
</dbReference>
<dbReference type="GO" id="GO:0005886">
    <property type="term" value="C:plasma membrane"/>
    <property type="evidence" value="ECO:0007669"/>
    <property type="project" value="UniProtKB-SubCell"/>
</dbReference>
<evidence type="ECO:0000256" key="1">
    <source>
        <dbReference type="ARBA" id="ARBA00004651"/>
    </source>
</evidence>
<dbReference type="Proteomes" id="UP000006620">
    <property type="component" value="Chromosome"/>
</dbReference>
<feature type="transmembrane region" description="Helical" evidence="6">
    <location>
        <begin position="54"/>
        <end position="73"/>
    </location>
</feature>
<dbReference type="Gene3D" id="3.30.70.120">
    <property type="match status" value="1"/>
</dbReference>
<evidence type="ECO:0000313" key="9">
    <source>
        <dbReference type="Proteomes" id="UP000006620"/>
    </source>
</evidence>
<evidence type="ECO:0000313" key="8">
    <source>
        <dbReference type="EMBL" id="AEI40168.1"/>
    </source>
</evidence>
<evidence type="ECO:0000256" key="6">
    <source>
        <dbReference type="SAM" id="Phobius"/>
    </source>
</evidence>
<proteinExistence type="predicted"/>
<dbReference type="PATRIC" id="fig|1036673.3.peg.1419"/>
<reference evidence="9" key="1">
    <citation type="submission" date="2011-06" db="EMBL/GenBank/DDBJ databases">
        <title>Complete genome sequence of Paenibacillus mucilaginosus KNP414.</title>
        <authorList>
            <person name="Wang J."/>
            <person name="Hu S."/>
            <person name="Hu X."/>
            <person name="Zhang B."/>
            <person name="Dong D."/>
            <person name="Zhang S."/>
            <person name="Zhao K."/>
            <person name="Wu D."/>
        </authorList>
    </citation>
    <scope>NUCLEOTIDE SEQUENCE [LARGE SCALE GENOMIC DNA]</scope>
    <source>
        <strain evidence="9">KNP414</strain>
    </source>
</reference>
<keyword evidence="3 6" id="KW-0812">Transmembrane</keyword>
<dbReference type="Pfam" id="PF10035">
    <property type="entry name" value="DUF2179"/>
    <property type="match status" value="1"/>
</dbReference>
<dbReference type="KEGG" id="pms:KNP414_01604"/>
<accession>F8FNQ6</accession>
<evidence type="ECO:0000256" key="3">
    <source>
        <dbReference type="ARBA" id="ARBA00022692"/>
    </source>
</evidence>
<keyword evidence="4 6" id="KW-1133">Transmembrane helix</keyword>
<evidence type="ECO:0000256" key="2">
    <source>
        <dbReference type="ARBA" id="ARBA00022475"/>
    </source>
</evidence>
<dbReference type="InterPro" id="IPR003740">
    <property type="entry name" value="YitT"/>
</dbReference>
<dbReference type="CDD" id="cd16380">
    <property type="entry name" value="YitT_C"/>
    <property type="match status" value="1"/>
</dbReference>
<keyword evidence="5 6" id="KW-0472">Membrane</keyword>
<gene>
    <name evidence="8" type="ordered locus">KNP414_01604</name>
</gene>